<feature type="compositionally biased region" description="Polar residues" evidence="3">
    <location>
        <begin position="29"/>
        <end position="67"/>
    </location>
</feature>
<name>A0A914ZB98_9BILA</name>
<evidence type="ECO:0000256" key="1">
    <source>
        <dbReference type="ARBA" id="ARBA00022574"/>
    </source>
</evidence>
<dbReference type="PANTHER" id="PTHR19919">
    <property type="entry name" value="WD REPEAT CONTAINING PROTEIN"/>
    <property type="match status" value="1"/>
</dbReference>
<feature type="compositionally biased region" description="Low complexity" evidence="3">
    <location>
        <begin position="17"/>
        <end position="28"/>
    </location>
</feature>
<keyword evidence="1" id="KW-0853">WD repeat</keyword>
<evidence type="ECO:0000313" key="5">
    <source>
        <dbReference type="WBParaSite" id="PSU_v2.g9032.t1"/>
    </source>
</evidence>
<evidence type="ECO:0000313" key="4">
    <source>
        <dbReference type="Proteomes" id="UP000887577"/>
    </source>
</evidence>
<dbReference type="Proteomes" id="UP000887577">
    <property type="component" value="Unplaced"/>
</dbReference>
<keyword evidence="2" id="KW-0677">Repeat</keyword>
<dbReference type="AlphaFoldDB" id="A0A914ZB98"/>
<proteinExistence type="predicted"/>
<reference evidence="5" key="1">
    <citation type="submission" date="2022-11" db="UniProtKB">
        <authorList>
            <consortium name="WormBaseParasite"/>
        </authorList>
    </citation>
    <scope>IDENTIFICATION</scope>
</reference>
<feature type="compositionally biased region" description="Low complexity" evidence="3">
    <location>
        <begin position="78"/>
        <end position="97"/>
    </location>
</feature>
<feature type="compositionally biased region" description="Basic and acidic residues" evidence="3">
    <location>
        <begin position="1"/>
        <end position="16"/>
    </location>
</feature>
<accession>A0A914ZB98</accession>
<evidence type="ECO:0000256" key="3">
    <source>
        <dbReference type="SAM" id="MobiDB-lite"/>
    </source>
</evidence>
<organism evidence="4 5">
    <name type="scientific">Panagrolaimus superbus</name>
    <dbReference type="NCBI Taxonomy" id="310955"/>
    <lineage>
        <taxon>Eukaryota</taxon>
        <taxon>Metazoa</taxon>
        <taxon>Ecdysozoa</taxon>
        <taxon>Nematoda</taxon>
        <taxon>Chromadorea</taxon>
        <taxon>Rhabditida</taxon>
        <taxon>Tylenchina</taxon>
        <taxon>Panagrolaimomorpha</taxon>
        <taxon>Panagrolaimoidea</taxon>
        <taxon>Panagrolaimidae</taxon>
        <taxon>Panagrolaimus</taxon>
    </lineage>
</organism>
<evidence type="ECO:0000256" key="2">
    <source>
        <dbReference type="ARBA" id="ARBA00022737"/>
    </source>
</evidence>
<feature type="region of interest" description="Disordered" evidence="3">
    <location>
        <begin position="1"/>
        <end position="110"/>
    </location>
</feature>
<dbReference type="WBParaSite" id="PSU_v2.g9032.t1">
    <property type="protein sequence ID" value="PSU_v2.g9032.t1"/>
    <property type="gene ID" value="PSU_v2.g9032"/>
</dbReference>
<keyword evidence="4" id="KW-1185">Reference proteome</keyword>
<protein>
    <submittedName>
        <fullName evidence="5">Uncharacterized protein</fullName>
    </submittedName>
</protein>
<dbReference type="InterPro" id="IPR045159">
    <property type="entry name" value="DCAF7-like"/>
</dbReference>
<sequence>MKRESNESVENAKRESTSSNSASASTPSGMNGVSTSETINGHNGGPQSNDSKTSSNESKTPRLQEQNGHPPPPPPPQQQQQQQPQPSQSAASTSSPSENRGFKLTQAPTGNAIDSVSLNVLQQKTTTPAHKKKEIYRFTGKDPFYACAWSNKYMGDSFRIAVCTCLDDTDNFDKNRISILEYDEYKNELIERCNFEHGFPATSMMMNPSKSLDSPEILATATNGLKLFRYDRTSQSATLEATMISVSQLILSKSL</sequence>